<feature type="transmembrane region" description="Helical" evidence="1">
    <location>
        <begin position="161"/>
        <end position="188"/>
    </location>
</feature>
<feature type="transmembrane region" description="Helical" evidence="1">
    <location>
        <begin position="79"/>
        <end position="99"/>
    </location>
</feature>
<name>A0A1J4JKX5_9EUKA</name>
<dbReference type="AlphaFoldDB" id="A0A1J4JKX5"/>
<feature type="transmembrane region" description="Helical" evidence="1">
    <location>
        <begin position="48"/>
        <end position="67"/>
    </location>
</feature>
<accession>A0A1J4JKX5</accession>
<dbReference type="Proteomes" id="UP000179807">
    <property type="component" value="Unassembled WGS sequence"/>
</dbReference>
<organism evidence="2 3">
    <name type="scientific">Tritrichomonas foetus</name>
    <dbReference type="NCBI Taxonomy" id="1144522"/>
    <lineage>
        <taxon>Eukaryota</taxon>
        <taxon>Metamonada</taxon>
        <taxon>Parabasalia</taxon>
        <taxon>Tritrichomonadida</taxon>
        <taxon>Tritrichomonadidae</taxon>
        <taxon>Tritrichomonas</taxon>
    </lineage>
</organism>
<feature type="transmembrane region" description="Helical" evidence="1">
    <location>
        <begin position="350"/>
        <end position="367"/>
    </location>
</feature>
<sequence>MTFSICNFKRNQSFFWCNFSMEETANKSNWESLADDLANKEKLHRKEIYQSCLIILIGSIPIRQFLYSNILPSEFRDCIPYHLRSMLFLYLFYFCIYNFSKQSLQSVIFTLLTLCDKPLFIFTTFDDKTYESYKQHYLFISLFFTPVIASKLLSTQFSLRFAFLYFLLMVLSIIPLFSSSPTLIPLAISICALYRVFVHINPLNQYCWLKNILFTISHILIFLITEEVFIDRLQDFRERILDKLNVENREQLTNYPMQGLEHLSILFSRAKEDNPFLILGLFLAPLIYPLKTKNHYAVNFFFVALLSLIGKTYENQIDNDIFKNYFGQFCVFKIYLLMACGIYSTNIKTHNFVFYYLCLAIVSVIYVKDPDSFFPDISI</sequence>
<protein>
    <submittedName>
        <fullName evidence="2">Uncharacterized protein</fullName>
    </submittedName>
</protein>
<dbReference type="GeneID" id="94845167"/>
<dbReference type="RefSeq" id="XP_068351053.1">
    <property type="nucleotide sequence ID" value="XM_068510463.1"/>
</dbReference>
<evidence type="ECO:0000256" key="1">
    <source>
        <dbReference type="SAM" id="Phobius"/>
    </source>
</evidence>
<feature type="transmembrane region" description="Helical" evidence="1">
    <location>
        <begin position="208"/>
        <end position="230"/>
    </location>
</feature>
<feature type="transmembrane region" description="Helical" evidence="1">
    <location>
        <begin position="137"/>
        <end position="154"/>
    </location>
</feature>
<dbReference type="EMBL" id="MLAK01001086">
    <property type="protein sequence ID" value="OHS97916.1"/>
    <property type="molecule type" value="Genomic_DNA"/>
</dbReference>
<proteinExistence type="predicted"/>
<feature type="transmembrane region" description="Helical" evidence="1">
    <location>
        <begin position="296"/>
        <end position="313"/>
    </location>
</feature>
<comment type="caution">
    <text evidence="2">The sequence shown here is derived from an EMBL/GenBank/DDBJ whole genome shotgun (WGS) entry which is preliminary data.</text>
</comment>
<feature type="transmembrane region" description="Helical" evidence="1">
    <location>
        <begin position="325"/>
        <end position="344"/>
    </location>
</feature>
<keyword evidence="1" id="KW-0812">Transmembrane</keyword>
<feature type="transmembrane region" description="Helical" evidence="1">
    <location>
        <begin position="106"/>
        <end position="125"/>
    </location>
</feature>
<gene>
    <name evidence="2" type="ORF">TRFO_35794</name>
</gene>
<dbReference type="VEuPathDB" id="TrichDB:TRFO_35794"/>
<keyword evidence="1" id="KW-0472">Membrane</keyword>
<keyword evidence="3" id="KW-1185">Reference proteome</keyword>
<reference evidence="2" key="1">
    <citation type="submission" date="2016-10" db="EMBL/GenBank/DDBJ databases">
        <authorList>
            <person name="Benchimol M."/>
            <person name="Almeida L.G."/>
            <person name="Vasconcelos A.T."/>
            <person name="Perreira-Neves A."/>
            <person name="Rosa I.A."/>
            <person name="Tasca T."/>
            <person name="Bogo M.R."/>
            <person name="de Souza W."/>
        </authorList>
    </citation>
    <scope>NUCLEOTIDE SEQUENCE [LARGE SCALE GENOMIC DNA]</scope>
    <source>
        <strain evidence="2">K</strain>
    </source>
</reference>
<evidence type="ECO:0000313" key="3">
    <source>
        <dbReference type="Proteomes" id="UP000179807"/>
    </source>
</evidence>
<evidence type="ECO:0000313" key="2">
    <source>
        <dbReference type="EMBL" id="OHS97916.1"/>
    </source>
</evidence>
<keyword evidence="1" id="KW-1133">Transmembrane helix</keyword>